<dbReference type="SUPFAM" id="SSF81901">
    <property type="entry name" value="HCP-like"/>
    <property type="match status" value="1"/>
</dbReference>
<organism evidence="2 3">
    <name type="scientific">Idiomarina ramblicola</name>
    <dbReference type="NCBI Taxonomy" id="263724"/>
    <lineage>
        <taxon>Bacteria</taxon>
        <taxon>Pseudomonadati</taxon>
        <taxon>Pseudomonadota</taxon>
        <taxon>Gammaproteobacteria</taxon>
        <taxon>Alteromonadales</taxon>
        <taxon>Idiomarinaceae</taxon>
        <taxon>Idiomarina</taxon>
    </lineage>
</organism>
<accession>A0A432YZ66</accession>
<gene>
    <name evidence="2" type="ORF">CWI78_08355</name>
</gene>
<dbReference type="AlphaFoldDB" id="A0A432YZ66"/>
<dbReference type="EMBL" id="PIQC01000005">
    <property type="protein sequence ID" value="RUO68910.1"/>
    <property type="molecule type" value="Genomic_DNA"/>
</dbReference>
<evidence type="ECO:0000256" key="1">
    <source>
        <dbReference type="SAM" id="SignalP"/>
    </source>
</evidence>
<sequence length="370" mass="42851">MKARLLILLLLLGVSGWSHQVYNQQQQLRWLAHQGNVKAQYQLANSHWQQDNRTVAHYWWQRSAEQQYLPAIDNLISEFPKANDEWLRLAASAGDSTAQRQVAKNELASRDISVDEWQRRWEEATDPWLQQQVALLRRYQAARQCEMTIKVIAANQAEKERYLHFLSAVESSPFDSENWCISLKLDDSLSCVTRTERNRANCHFDTQFDKQVVLADKGIASANNRTLILTPDSSKDVIQHELGHWMGFADEYEMSELLAREFCDGHYKHKSLNIIVTEQDQRYTAAQVQDIYHRLPWRSELSSWDEIASRESDGWRLGSPENKAIGLFKADTCNAINDKQAWRPVNVSTAMKQHDTGLWPALYLKLLINP</sequence>
<dbReference type="InterPro" id="IPR011990">
    <property type="entry name" value="TPR-like_helical_dom_sf"/>
</dbReference>
<reference evidence="3" key="1">
    <citation type="journal article" date="2018" name="Front. Microbiol.">
        <title>Genome-Based Analysis Reveals the Taxonomy and Diversity of the Family Idiomarinaceae.</title>
        <authorList>
            <person name="Liu Y."/>
            <person name="Lai Q."/>
            <person name="Shao Z."/>
        </authorList>
    </citation>
    <scope>NUCLEOTIDE SEQUENCE [LARGE SCALE GENOMIC DNA]</scope>
    <source>
        <strain evidence="3">R22</strain>
    </source>
</reference>
<evidence type="ECO:0000313" key="3">
    <source>
        <dbReference type="Proteomes" id="UP000288058"/>
    </source>
</evidence>
<feature type="signal peptide" evidence="1">
    <location>
        <begin position="1"/>
        <end position="20"/>
    </location>
</feature>
<name>A0A432YZ66_9GAMM</name>
<keyword evidence="1" id="KW-0732">Signal</keyword>
<dbReference type="OrthoDB" id="6313889at2"/>
<evidence type="ECO:0000313" key="2">
    <source>
        <dbReference type="EMBL" id="RUO68910.1"/>
    </source>
</evidence>
<keyword evidence="3" id="KW-1185">Reference proteome</keyword>
<dbReference type="Proteomes" id="UP000288058">
    <property type="component" value="Unassembled WGS sequence"/>
</dbReference>
<comment type="caution">
    <text evidence="2">The sequence shown here is derived from an EMBL/GenBank/DDBJ whole genome shotgun (WGS) entry which is preliminary data.</text>
</comment>
<protein>
    <submittedName>
        <fullName evidence="2">Peptidase</fullName>
    </submittedName>
</protein>
<dbReference type="Gene3D" id="1.25.40.10">
    <property type="entry name" value="Tetratricopeptide repeat domain"/>
    <property type="match status" value="1"/>
</dbReference>
<proteinExistence type="predicted"/>
<feature type="chain" id="PRO_5018972361" evidence="1">
    <location>
        <begin position="21"/>
        <end position="370"/>
    </location>
</feature>
<dbReference type="RefSeq" id="WP_126782091.1">
    <property type="nucleotide sequence ID" value="NZ_PIQC01000005.1"/>
</dbReference>